<dbReference type="AlphaFoldDB" id="A0A0B6AQC2"/>
<dbReference type="SUPFAM" id="SSF55729">
    <property type="entry name" value="Acyl-CoA N-acyltransferases (Nat)"/>
    <property type="match status" value="1"/>
</dbReference>
<dbReference type="Pfam" id="PF00583">
    <property type="entry name" value="Acetyltransf_1"/>
    <property type="match status" value="1"/>
</dbReference>
<protein>
    <submittedName>
        <fullName evidence="1">Acetyltransferase family protein</fullName>
    </submittedName>
</protein>
<organism evidence="1 2">
    <name type="scientific">Priestia megaterium (strain ATCC 14581 / DSM 32 / CCUG 1817 / JCM 2506 / NBRC 15308 / NCIMB 9376 / NCTC 10342 / NRRL B-14308 / VKM B-512 / Ford 19)</name>
    <name type="common">Bacillus megaterium</name>
    <dbReference type="NCBI Taxonomy" id="1348623"/>
    <lineage>
        <taxon>Bacteria</taxon>
        <taxon>Bacillati</taxon>
        <taxon>Bacillota</taxon>
        <taxon>Bacilli</taxon>
        <taxon>Bacillales</taxon>
        <taxon>Bacillaceae</taxon>
        <taxon>Priestia</taxon>
    </lineage>
</organism>
<keyword evidence="1" id="KW-0614">Plasmid</keyword>
<proteinExistence type="predicted"/>
<dbReference type="InterPro" id="IPR000182">
    <property type="entry name" value="GNAT_dom"/>
</dbReference>
<dbReference type="GO" id="GO:0016747">
    <property type="term" value="F:acyltransferase activity, transferring groups other than amino-acyl groups"/>
    <property type="evidence" value="ECO:0007669"/>
    <property type="project" value="InterPro"/>
</dbReference>
<keyword evidence="1" id="KW-0808">Transferase</keyword>
<dbReference type="Proteomes" id="UP000031829">
    <property type="component" value="Plasmid pBMV_2"/>
</dbReference>
<dbReference type="PROSITE" id="PS51186">
    <property type="entry name" value="GNAT"/>
    <property type="match status" value="1"/>
</dbReference>
<dbReference type="EMBL" id="CP009921">
    <property type="protein sequence ID" value="AJI25681.1"/>
    <property type="molecule type" value="Genomic_DNA"/>
</dbReference>
<name>A0A0B6AQC2_PRIM2</name>
<geneLocation type="plasmid" evidence="1 2">
    <name>pBMV_2</name>
</geneLocation>
<dbReference type="GeneID" id="93645881"/>
<gene>
    <name evidence="1" type="ORF">BG04_5632</name>
</gene>
<dbReference type="Gene3D" id="3.40.630.30">
    <property type="match status" value="1"/>
</dbReference>
<accession>A0A0B6AQC2</accession>
<sequence>MVQIRMATLNDLEKLVYIDSEVIGNREREAKLRESIKENRCFLGQIEDQIAGFLVYHKYFFGHLFIDLVIVRPTLQRHGIAKTLMKYVENVCPTNKIFSSTNKSNKKMQKVFNSLNYVRSGCIDNLDDEDMEIVFFKKVSNYQ</sequence>
<evidence type="ECO:0000313" key="2">
    <source>
        <dbReference type="Proteomes" id="UP000031829"/>
    </source>
</evidence>
<reference evidence="1 2" key="1">
    <citation type="journal article" date="2015" name="Genome Announc.">
        <title>Complete genome sequences for 35 biothreat assay-relevant bacillus species.</title>
        <authorList>
            <person name="Johnson S.L."/>
            <person name="Daligault H.E."/>
            <person name="Davenport K.W."/>
            <person name="Jaissle J."/>
            <person name="Frey K.G."/>
            <person name="Ladner J.T."/>
            <person name="Broomall S.M."/>
            <person name="Bishop-Lilly K.A."/>
            <person name="Bruce D.C."/>
            <person name="Gibbons H.S."/>
            <person name="Coyne S.R."/>
            <person name="Lo C.C."/>
            <person name="Meincke L."/>
            <person name="Munk A.C."/>
            <person name="Koroleva G.I."/>
            <person name="Rosenzweig C.N."/>
            <person name="Palacios G.F."/>
            <person name="Redden C.L."/>
            <person name="Minogue T.D."/>
            <person name="Chain P.S."/>
        </authorList>
    </citation>
    <scope>NUCLEOTIDE SEQUENCE [LARGE SCALE GENOMIC DNA]</scope>
    <source>
        <strain evidence="2">ATCC 14581 / DSM 32 / JCM 2506 / NBRC 15308 / NCIMB 9376 / NCTC 10342 / NRRL B-14308 / VKM B-512</strain>
        <plasmid evidence="1 2">pBMV_2</plasmid>
    </source>
</reference>
<dbReference type="CDD" id="cd04301">
    <property type="entry name" value="NAT_SF"/>
    <property type="match status" value="1"/>
</dbReference>
<dbReference type="KEGG" id="bmeg:BG04_5632"/>
<dbReference type="HOGENOM" id="CLU_145397_0_0_9"/>
<dbReference type="InterPro" id="IPR016181">
    <property type="entry name" value="Acyl_CoA_acyltransferase"/>
</dbReference>
<dbReference type="RefSeq" id="WP_034655841.1">
    <property type="nucleotide sequence ID" value="NZ_CP009921.1"/>
</dbReference>
<evidence type="ECO:0000313" key="1">
    <source>
        <dbReference type="EMBL" id="AJI25681.1"/>
    </source>
</evidence>